<dbReference type="InterPro" id="IPR036390">
    <property type="entry name" value="WH_DNA-bd_sf"/>
</dbReference>
<evidence type="ECO:0000313" key="6">
    <source>
        <dbReference type="Proteomes" id="UP000186168"/>
    </source>
</evidence>
<keyword evidence="3" id="KW-0804">Transcription</keyword>
<dbReference type="SMART" id="SM00347">
    <property type="entry name" value="HTH_MARR"/>
    <property type="match status" value="1"/>
</dbReference>
<dbReference type="InterPro" id="IPR000835">
    <property type="entry name" value="HTH_MarR-typ"/>
</dbReference>
<dbReference type="Pfam" id="PF01047">
    <property type="entry name" value="MarR"/>
    <property type="match status" value="1"/>
</dbReference>
<comment type="caution">
    <text evidence="5">The sequence shown here is derived from an EMBL/GenBank/DDBJ whole genome shotgun (WGS) entry which is preliminary data.</text>
</comment>
<dbReference type="PROSITE" id="PS01117">
    <property type="entry name" value="HTH_MARR_1"/>
    <property type="match status" value="1"/>
</dbReference>
<dbReference type="GO" id="GO:0003700">
    <property type="term" value="F:DNA-binding transcription factor activity"/>
    <property type="evidence" value="ECO:0007669"/>
    <property type="project" value="InterPro"/>
</dbReference>
<dbReference type="InterPro" id="IPR039422">
    <property type="entry name" value="MarR/SlyA-like"/>
</dbReference>
<evidence type="ECO:0000256" key="3">
    <source>
        <dbReference type="ARBA" id="ARBA00023163"/>
    </source>
</evidence>
<dbReference type="InterPro" id="IPR036388">
    <property type="entry name" value="WH-like_DNA-bd_sf"/>
</dbReference>
<dbReference type="AlphaFoldDB" id="A0A1R1SH64"/>
<accession>A0A1R1SH64</accession>
<keyword evidence="2" id="KW-0238">DNA-binding</keyword>
<gene>
    <name evidence="5" type="ORF">SPAR_20158</name>
</gene>
<sequence>MDEQPEDGGLAEELIASVMAASRLLVAISARALASIDETLTLTQLRALMVLDGCGPVKLAELAAGLGVNPSTALRTVARLESRGLVDRQVNPDSRREVVLRLTDGGAELVARVLEYRRGEIAVLVGRLPAAERAGLARGLRALGAVADEPDLRGAGLSGSGPARFSDVLAAASGEVRPRRRAR</sequence>
<dbReference type="Proteomes" id="UP000186168">
    <property type="component" value="Unassembled WGS sequence"/>
</dbReference>
<dbReference type="PANTHER" id="PTHR33164">
    <property type="entry name" value="TRANSCRIPTIONAL REGULATOR, MARR FAMILY"/>
    <property type="match status" value="1"/>
</dbReference>
<dbReference type="GO" id="GO:0003677">
    <property type="term" value="F:DNA binding"/>
    <property type="evidence" value="ECO:0007669"/>
    <property type="project" value="UniProtKB-KW"/>
</dbReference>
<dbReference type="RefSeq" id="WP_065958488.1">
    <property type="nucleotide sequence ID" value="NZ_ASQP01000284.1"/>
</dbReference>
<evidence type="ECO:0000313" key="5">
    <source>
        <dbReference type="EMBL" id="OMI37603.1"/>
    </source>
</evidence>
<dbReference type="SUPFAM" id="SSF46785">
    <property type="entry name" value="Winged helix' DNA-binding domain"/>
    <property type="match status" value="1"/>
</dbReference>
<dbReference type="Gene3D" id="1.10.10.10">
    <property type="entry name" value="Winged helix-like DNA-binding domain superfamily/Winged helix DNA-binding domain"/>
    <property type="match status" value="1"/>
</dbReference>
<evidence type="ECO:0000256" key="1">
    <source>
        <dbReference type="ARBA" id="ARBA00023015"/>
    </source>
</evidence>
<dbReference type="GeneID" id="96741579"/>
<protein>
    <submittedName>
        <fullName evidence="5">MarR family transcriptional regulator</fullName>
    </submittedName>
</protein>
<keyword evidence="6" id="KW-1185">Reference proteome</keyword>
<organism evidence="5 6">
    <name type="scientific">Streptomyces sparsogenes DSM 40356</name>
    <dbReference type="NCBI Taxonomy" id="1331668"/>
    <lineage>
        <taxon>Bacteria</taxon>
        <taxon>Bacillati</taxon>
        <taxon>Actinomycetota</taxon>
        <taxon>Actinomycetes</taxon>
        <taxon>Kitasatosporales</taxon>
        <taxon>Streptomycetaceae</taxon>
        <taxon>Streptomyces</taxon>
    </lineage>
</organism>
<dbReference type="PRINTS" id="PR00598">
    <property type="entry name" value="HTHMARR"/>
</dbReference>
<dbReference type="InterPro" id="IPR023187">
    <property type="entry name" value="Tscrpt_reg_MarR-type_CS"/>
</dbReference>
<evidence type="ECO:0000259" key="4">
    <source>
        <dbReference type="PROSITE" id="PS50995"/>
    </source>
</evidence>
<keyword evidence="1" id="KW-0805">Transcription regulation</keyword>
<dbReference type="PROSITE" id="PS50995">
    <property type="entry name" value="HTH_MARR_2"/>
    <property type="match status" value="1"/>
</dbReference>
<proteinExistence type="predicted"/>
<dbReference type="EMBL" id="ASQP01000284">
    <property type="protein sequence ID" value="OMI37603.1"/>
    <property type="molecule type" value="Genomic_DNA"/>
</dbReference>
<dbReference type="GO" id="GO:0006950">
    <property type="term" value="P:response to stress"/>
    <property type="evidence" value="ECO:0007669"/>
    <property type="project" value="TreeGrafter"/>
</dbReference>
<feature type="domain" description="HTH marR-type" evidence="4">
    <location>
        <begin position="11"/>
        <end position="145"/>
    </location>
</feature>
<name>A0A1R1SH64_9ACTN</name>
<reference evidence="5 6" key="1">
    <citation type="submission" date="2013-05" db="EMBL/GenBank/DDBJ databases">
        <title>Genome sequence of Streptomyces sparsogenes DSM 40356.</title>
        <authorList>
            <person name="Coyne S."/>
            <person name="Seebeck F.P."/>
        </authorList>
    </citation>
    <scope>NUCLEOTIDE SEQUENCE [LARGE SCALE GENOMIC DNA]</scope>
    <source>
        <strain evidence="5 6">DSM 40356</strain>
    </source>
</reference>
<evidence type="ECO:0000256" key="2">
    <source>
        <dbReference type="ARBA" id="ARBA00023125"/>
    </source>
</evidence>
<dbReference type="PANTHER" id="PTHR33164:SF94">
    <property type="entry name" value="TRANSCRIPTIONAL REGULATORY PROTEIN-RELATED"/>
    <property type="match status" value="1"/>
</dbReference>